<organism evidence="3 4">
    <name type="scientific">Desulfotalea psychrophila (strain LSv54 / DSM 12343)</name>
    <dbReference type="NCBI Taxonomy" id="177439"/>
    <lineage>
        <taxon>Bacteria</taxon>
        <taxon>Pseudomonadati</taxon>
        <taxon>Thermodesulfobacteriota</taxon>
        <taxon>Desulfobulbia</taxon>
        <taxon>Desulfobulbales</taxon>
        <taxon>Desulfocapsaceae</taxon>
        <taxon>Desulfotalea</taxon>
    </lineage>
</organism>
<dbReference type="InterPro" id="IPR033756">
    <property type="entry name" value="YlxH/NBP35"/>
</dbReference>
<dbReference type="GO" id="GO:0009898">
    <property type="term" value="C:cytoplasmic side of plasma membrane"/>
    <property type="evidence" value="ECO:0007669"/>
    <property type="project" value="TreeGrafter"/>
</dbReference>
<keyword evidence="2" id="KW-0067">ATP-binding</keyword>
<keyword evidence="3" id="KW-0969">Cilium</keyword>
<dbReference type="PIRSF" id="PIRSF003092">
    <property type="entry name" value="MinD"/>
    <property type="match status" value="1"/>
</dbReference>
<keyword evidence="3" id="KW-0282">Flagellum</keyword>
<dbReference type="PANTHER" id="PTHR43384:SF4">
    <property type="entry name" value="CELLULOSE BIOSYNTHESIS PROTEIN BCSQ-RELATED"/>
    <property type="match status" value="1"/>
</dbReference>
<evidence type="ECO:0000256" key="1">
    <source>
        <dbReference type="ARBA" id="ARBA00022741"/>
    </source>
</evidence>
<dbReference type="InterPro" id="IPR025501">
    <property type="entry name" value="MinD_FleN"/>
</dbReference>
<dbReference type="InterPro" id="IPR033875">
    <property type="entry name" value="FlhG"/>
</dbReference>
<dbReference type="PANTHER" id="PTHR43384">
    <property type="entry name" value="SEPTUM SITE-DETERMINING PROTEIN MIND HOMOLOG, CHLOROPLASTIC-RELATED"/>
    <property type="match status" value="1"/>
</dbReference>
<keyword evidence="4" id="KW-1185">Reference proteome</keyword>
<evidence type="ECO:0000256" key="2">
    <source>
        <dbReference type="ARBA" id="ARBA00022840"/>
    </source>
</evidence>
<dbReference type="STRING" id="177439.DP2677"/>
<keyword evidence="1" id="KW-0547">Nucleotide-binding</keyword>
<dbReference type="GO" id="GO:0005829">
    <property type="term" value="C:cytosol"/>
    <property type="evidence" value="ECO:0007669"/>
    <property type="project" value="TreeGrafter"/>
</dbReference>
<keyword evidence="3" id="KW-0966">Cell projection</keyword>
<protein>
    <submittedName>
        <fullName evidence="3">Related to flagellar biosynthesis protein (FlhG)</fullName>
    </submittedName>
</protein>
<dbReference type="EMBL" id="CR522870">
    <property type="protein sequence ID" value="CAG37406.1"/>
    <property type="molecule type" value="Genomic_DNA"/>
</dbReference>
<dbReference type="KEGG" id="dps:DP2677"/>
<accession>Q6AJS4</accession>
<dbReference type="GO" id="GO:0051782">
    <property type="term" value="P:negative regulation of cell division"/>
    <property type="evidence" value="ECO:0007669"/>
    <property type="project" value="TreeGrafter"/>
</dbReference>
<dbReference type="SUPFAM" id="SSF52540">
    <property type="entry name" value="P-loop containing nucleoside triphosphate hydrolases"/>
    <property type="match status" value="1"/>
</dbReference>
<dbReference type="HOGENOM" id="CLU_037612_0_0_7"/>
<dbReference type="Pfam" id="PF10609">
    <property type="entry name" value="ParA"/>
    <property type="match status" value="1"/>
</dbReference>
<sequence length="311" mass="34416">MQNLSCRPTKGPSMLTSYQETNDQAGTLRSISPQQPNSLTARDTTVYSITSGKGGVGKTAITANLAYSLALCGKKVLILDADLGLANIDVVFGLTPRYNLNHFFAGEQDLESILIEGPLGIQILPAGSGIPNFTHLSSDLKRRLLQGLDAMHSRFDYVLIDTEAGISDNVTYFNTTAQEIMVITTPEPTAITDAYALMKLLSTQFHEKKFNLVVNQIESEDDALDVYRKLTLVSNRYLDISIDYLGSIPQDRQMIDAIRRQRVLSELQPGSKVATSFSRLAGRICVEPNNRHHKGNVQFFWQRLLNFGTGE</sequence>
<name>Q6AJS4_DESPS</name>
<dbReference type="Proteomes" id="UP000000602">
    <property type="component" value="Chromosome"/>
</dbReference>
<reference evidence="4" key="1">
    <citation type="journal article" date="2004" name="Environ. Microbiol.">
        <title>The genome of Desulfotalea psychrophila, a sulfate-reducing bacterium from permanently cold Arctic sediments.</title>
        <authorList>
            <person name="Rabus R."/>
            <person name="Ruepp A."/>
            <person name="Frickey T."/>
            <person name="Rattei T."/>
            <person name="Fartmann B."/>
            <person name="Stark M."/>
            <person name="Bauer M."/>
            <person name="Zibat A."/>
            <person name="Lombardot T."/>
            <person name="Becker I."/>
            <person name="Amann J."/>
            <person name="Gellner K."/>
            <person name="Teeling H."/>
            <person name="Leuschner W.D."/>
            <person name="Gloeckner F.-O."/>
            <person name="Lupas A.N."/>
            <person name="Amann R."/>
            <person name="Klenk H.-P."/>
        </authorList>
    </citation>
    <scope>NUCLEOTIDE SEQUENCE [LARGE SCALE GENOMIC DNA]</scope>
    <source>
        <strain evidence="4">DSM 12343 / LSv54</strain>
    </source>
</reference>
<dbReference type="Gene3D" id="3.40.50.300">
    <property type="entry name" value="P-loop containing nucleotide triphosphate hydrolases"/>
    <property type="match status" value="1"/>
</dbReference>
<dbReference type="GO" id="GO:0016887">
    <property type="term" value="F:ATP hydrolysis activity"/>
    <property type="evidence" value="ECO:0007669"/>
    <property type="project" value="TreeGrafter"/>
</dbReference>
<gene>
    <name evidence="3" type="ordered locus">DP2677</name>
</gene>
<dbReference type="CDD" id="cd02038">
    <property type="entry name" value="FlhG-like"/>
    <property type="match status" value="1"/>
</dbReference>
<dbReference type="InterPro" id="IPR050625">
    <property type="entry name" value="ParA/MinD_ATPase"/>
</dbReference>
<proteinExistence type="predicted"/>
<evidence type="ECO:0000313" key="3">
    <source>
        <dbReference type="EMBL" id="CAG37406.1"/>
    </source>
</evidence>
<dbReference type="AlphaFoldDB" id="Q6AJS4"/>
<dbReference type="InterPro" id="IPR027417">
    <property type="entry name" value="P-loop_NTPase"/>
</dbReference>
<evidence type="ECO:0000313" key="4">
    <source>
        <dbReference type="Proteomes" id="UP000000602"/>
    </source>
</evidence>
<dbReference type="GO" id="GO:0005524">
    <property type="term" value="F:ATP binding"/>
    <property type="evidence" value="ECO:0007669"/>
    <property type="project" value="UniProtKB-KW"/>
</dbReference>
<dbReference type="eggNOG" id="COG0455">
    <property type="taxonomic scope" value="Bacteria"/>
</dbReference>